<proteinExistence type="predicted"/>
<organism evidence="2 3">
    <name type="scientific">Thalassotalea euphylliae</name>
    <dbReference type="NCBI Taxonomy" id="1655234"/>
    <lineage>
        <taxon>Bacteria</taxon>
        <taxon>Pseudomonadati</taxon>
        <taxon>Pseudomonadota</taxon>
        <taxon>Gammaproteobacteria</taxon>
        <taxon>Alteromonadales</taxon>
        <taxon>Colwelliaceae</taxon>
        <taxon>Thalassotalea</taxon>
    </lineage>
</organism>
<sequence>MLNKKLARLTRIIKASCAFIPMAALPLSAPSLAAQKVDKRWFEVEVILFSQLGDKTQLNENFSGEASLPRYRQVIDLLTPYLQPDTSALKLQLPSCETREYAPSWQASVNLPELHQAKSLAEIEQFTQIDTLDLQQGSASLMPETQASTAQLSNTDEQLSEYKETADVTVQSAQDGEFLIEPEVVEAIPLTEQELALVAAAEQTFATPELAFAYQQVSTSQDTLCQPIATNQASTISDYHALSEFNNNNAPIPIPIENFTGRVDGNEFVYSNSPYLIDADSLKLKDISLQLRRSKNFKPLLHLGWRQPLTNRKKPSLEPAIRIFAGEHYREQYRQAQADHQSQLSAKAIAEYKREILGEEYLTGQTDISDALTSDSAKNPEQAERLANIYQQLDTQNFSLESVLAELNKPHITAVGIDRNRADTAEAKALAAPAPPNQDWLLDGLFRLHLNHYLHITADFNVAVPYSGEEKAEKYQDASEVSQNAFTFKLIPFSQNKRVISKEVHYFDHPYMGMVLQIRRYKPPLPETRLETE</sequence>
<feature type="chain" id="PRO_5017704723" evidence="1">
    <location>
        <begin position="34"/>
        <end position="533"/>
    </location>
</feature>
<dbReference type="EMBL" id="QUOU01000001">
    <property type="protein sequence ID" value="REL27478.1"/>
    <property type="molecule type" value="Genomic_DNA"/>
</dbReference>
<gene>
    <name evidence="2" type="ORF">DXX93_13525</name>
</gene>
<feature type="signal peptide" evidence="1">
    <location>
        <begin position="1"/>
        <end position="33"/>
    </location>
</feature>
<protein>
    <submittedName>
        <fullName evidence="2">Uncharacterized protein</fullName>
    </submittedName>
</protein>
<evidence type="ECO:0000313" key="3">
    <source>
        <dbReference type="Proteomes" id="UP000256478"/>
    </source>
</evidence>
<dbReference type="Pfam" id="PF10972">
    <property type="entry name" value="CsiV"/>
    <property type="match status" value="1"/>
</dbReference>
<dbReference type="Proteomes" id="UP000256478">
    <property type="component" value="Unassembled WGS sequence"/>
</dbReference>
<dbReference type="RefSeq" id="WP_116008557.1">
    <property type="nucleotide sequence ID" value="NZ_QUOU01000001.1"/>
</dbReference>
<evidence type="ECO:0000313" key="2">
    <source>
        <dbReference type="EMBL" id="REL27478.1"/>
    </source>
</evidence>
<reference evidence="2 3" key="1">
    <citation type="submission" date="2018-08" db="EMBL/GenBank/DDBJ databases">
        <title>Thalassotalea euphylliae genome.</title>
        <authorList>
            <person name="Summers S."/>
            <person name="Rice S.A."/>
            <person name="Freckelton M.L."/>
            <person name="Nedved B.T."/>
            <person name="Hadfield M.G."/>
        </authorList>
    </citation>
    <scope>NUCLEOTIDE SEQUENCE [LARGE SCALE GENOMIC DNA]</scope>
    <source>
        <strain evidence="2 3">H1</strain>
    </source>
</reference>
<dbReference type="OrthoDB" id="5566524at2"/>
<evidence type="ECO:0000256" key="1">
    <source>
        <dbReference type="SAM" id="SignalP"/>
    </source>
</evidence>
<dbReference type="InterPro" id="IPR021241">
    <property type="entry name" value="CsiV"/>
</dbReference>
<comment type="caution">
    <text evidence="2">The sequence shown here is derived from an EMBL/GenBank/DDBJ whole genome shotgun (WGS) entry which is preliminary data.</text>
</comment>
<name>A0A3E0TSG0_9GAMM</name>
<keyword evidence="1" id="KW-0732">Signal</keyword>
<accession>A0A3E0TSG0</accession>
<dbReference type="AlphaFoldDB" id="A0A3E0TSG0"/>